<sequence length="52" mass="5952">MLFAPERGAVAVWRARRCPGPGRSDGRRYHHMKRAMCGVRNGPLRAMQEQTE</sequence>
<gene>
    <name evidence="1" type="ORF">FTUN_2306</name>
</gene>
<keyword evidence="2" id="KW-1185">Reference proteome</keyword>
<protein>
    <submittedName>
        <fullName evidence="1">Uncharacterized protein</fullName>
    </submittedName>
</protein>
<dbReference type="EMBL" id="CP053452">
    <property type="protein sequence ID" value="QJW94783.1"/>
    <property type="molecule type" value="Genomic_DNA"/>
</dbReference>
<evidence type="ECO:0000313" key="2">
    <source>
        <dbReference type="Proteomes" id="UP000503447"/>
    </source>
</evidence>
<name>A0A6M5YNA5_9BACT</name>
<reference evidence="2" key="1">
    <citation type="submission" date="2020-05" db="EMBL/GenBank/DDBJ databases">
        <title>Frigoriglobus tundricola gen. nov., sp. nov., a psychrotolerant cellulolytic planctomycete of the family Gemmataceae with two divergent copies of 16S rRNA gene.</title>
        <authorList>
            <person name="Kulichevskaya I.S."/>
            <person name="Ivanova A.A."/>
            <person name="Naumoff D.G."/>
            <person name="Beletsky A.V."/>
            <person name="Rijpstra W.I.C."/>
            <person name="Sinninghe Damste J.S."/>
            <person name="Mardanov A.V."/>
            <person name="Ravin N.V."/>
            <person name="Dedysh S.N."/>
        </authorList>
    </citation>
    <scope>NUCLEOTIDE SEQUENCE [LARGE SCALE GENOMIC DNA]</scope>
    <source>
        <strain evidence="2">PL17</strain>
    </source>
</reference>
<evidence type="ECO:0000313" key="1">
    <source>
        <dbReference type="EMBL" id="QJW94783.1"/>
    </source>
</evidence>
<accession>A0A6M5YNA5</accession>
<proteinExistence type="predicted"/>
<organism evidence="1 2">
    <name type="scientific">Frigoriglobus tundricola</name>
    <dbReference type="NCBI Taxonomy" id="2774151"/>
    <lineage>
        <taxon>Bacteria</taxon>
        <taxon>Pseudomonadati</taxon>
        <taxon>Planctomycetota</taxon>
        <taxon>Planctomycetia</taxon>
        <taxon>Gemmatales</taxon>
        <taxon>Gemmataceae</taxon>
        <taxon>Frigoriglobus</taxon>
    </lineage>
</organism>
<dbReference type="Proteomes" id="UP000503447">
    <property type="component" value="Chromosome"/>
</dbReference>
<dbReference type="KEGG" id="ftj:FTUN_2306"/>
<dbReference type="AlphaFoldDB" id="A0A6M5YNA5"/>